<feature type="compositionally biased region" description="Basic and acidic residues" evidence="1">
    <location>
        <begin position="1"/>
        <end position="12"/>
    </location>
</feature>
<reference evidence="2 3" key="1">
    <citation type="journal article" date="2023" name="Nucleic Acids Res.">
        <title>The hologenome of Daphnia magna reveals possible DNA methylation and microbiome-mediated evolution of the host genome.</title>
        <authorList>
            <person name="Chaturvedi A."/>
            <person name="Li X."/>
            <person name="Dhandapani V."/>
            <person name="Marshall H."/>
            <person name="Kissane S."/>
            <person name="Cuenca-Cambronero M."/>
            <person name="Asole G."/>
            <person name="Calvet F."/>
            <person name="Ruiz-Romero M."/>
            <person name="Marangio P."/>
            <person name="Guigo R."/>
            <person name="Rago D."/>
            <person name="Mirbahai L."/>
            <person name="Eastwood N."/>
            <person name="Colbourne J.K."/>
            <person name="Zhou J."/>
            <person name="Mallon E."/>
            <person name="Orsini L."/>
        </authorList>
    </citation>
    <scope>NUCLEOTIDE SEQUENCE [LARGE SCALE GENOMIC DNA]</scope>
    <source>
        <strain evidence="2">LRV0_1</strain>
    </source>
</reference>
<name>A0ABQ9Z341_9CRUS</name>
<gene>
    <name evidence="2" type="ORF">OUZ56_012415</name>
</gene>
<protein>
    <submittedName>
        <fullName evidence="2">Uncharacterized protein</fullName>
    </submittedName>
</protein>
<sequence>MEKQEREGRKFYNETAQNEVYDEEGRSKGMGKQKKEGRESDNETVQNEEEDEEGWDKEMKKRKEGRRHPSTEAAEASEKAAVEAESYQITVKANRSFANRTGAVTRSKLAIENRGQPFKPETYWDQPCAQQGVGTRSGIWSNFALDDAQDFNKFTLPETFLSSSSRWGFHLSLRSNMMPRNLPWLTFGITSSLTVSWSGSSFRVLLLNEMVKHLDTDMVISRREVPSHDGEQERAEHSALRYSNGDDPIDGIEWSSLSENLLGLRGEGCSTRDAMSICSLGYVQSASRGMSLPIIRAEPIH</sequence>
<dbReference type="EMBL" id="JAOYFB010000002">
    <property type="protein sequence ID" value="KAK4007254.1"/>
    <property type="molecule type" value="Genomic_DNA"/>
</dbReference>
<feature type="region of interest" description="Disordered" evidence="1">
    <location>
        <begin position="223"/>
        <end position="242"/>
    </location>
</feature>
<feature type="region of interest" description="Disordered" evidence="1">
    <location>
        <begin position="1"/>
        <end position="79"/>
    </location>
</feature>
<dbReference type="Proteomes" id="UP001234178">
    <property type="component" value="Unassembled WGS sequence"/>
</dbReference>
<organism evidence="2 3">
    <name type="scientific">Daphnia magna</name>
    <dbReference type="NCBI Taxonomy" id="35525"/>
    <lineage>
        <taxon>Eukaryota</taxon>
        <taxon>Metazoa</taxon>
        <taxon>Ecdysozoa</taxon>
        <taxon>Arthropoda</taxon>
        <taxon>Crustacea</taxon>
        <taxon>Branchiopoda</taxon>
        <taxon>Diplostraca</taxon>
        <taxon>Cladocera</taxon>
        <taxon>Anomopoda</taxon>
        <taxon>Daphniidae</taxon>
        <taxon>Daphnia</taxon>
    </lineage>
</organism>
<evidence type="ECO:0000256" key="1">
    <source>
        <dbReference type="SAM" id="MobiDB-lite"/>
    </source>
</evidence>
<keyword evidence="3" id="KW-1185">Reference proteome</keyword>
<comment type="caution">
    <text evidence="2">The sequence shown here is derived from an EMBL/GenBank/DDBJ whole genome shotgun (WGS) entry which is preliminary data.</text>
</comment>
<feature type="compositionally biased region" description="Acidic residues" evidence="1">
    <location>
        <begin position="46"/>
        <end position="55"/>
    </location>
</feature>
<proteinExistence type="predicted"/>
<feature type="compositionally biased region" description="Basic and acidic residues" evidence="1">
    <location>
        <begin position="23"/>
        <end position="41"/>
    </location>
</feature>
<feature type="compositionally biased region" description="Basic and acidic residues" evidence="1">
    <location>
        <begin position="223"/>
        <end position="239"/>
    </location>
</feature>
<evidence type="ECO:0000313" key="2">
    <source>
        <dbReference type="EMBL" id="KAK4007254.1"/>
    </source>
</evidence>
<accession>A0ABQ9Z341</accession>
<evidence type="ECO:0000313" key="3">
    <source>
        <dbReference type="Proteomes" id="UP001234178"/>
    </source>
</evidence>